<evidence type="ECO:0000313" key="10">
    <source>
        <dbReference type="Proteomes" id="UP000028411"/>
    </source>
</evidence>
<organism evidence="9 10">
    <name type="scientific">Sphingobium chlorophenolicum</name>
    <dbReference type="NCBI Taxonomy" id="46429"/>
    <lineage>
        <taxon>Bacteria</taxon>
        <taxon>Pseudomonadati</taxon>
        <taxon>Pseudomonadota</taxon>
        <taxon>Alphaproteobacteria</taxon>
        <taxon>Sphingomonadales</taxon>
        <taxon>Sphingomonadaceae</taxon>
        <taxon>Sphingobium</taxon>
    </lineage>
</organism>
<evidence type="ECO:0000256" key="2">
    <source>
        <dbReference type="ARBA" id="ARBA00022448"/>
    </source>
</evidence>
<dbReference type="CDD" id="cd17328">
    <property type="entry name" value="MFS_spinster_like"/>
    <property type="match status" value="1"/>
</dbReference>
<keyword evidence="2" id="KW-0813">Transport</keyword>
<accession>A0A081R7I5</accession>
<feature type="domain" description="Major facilitator superfamily (MFS) profile" evidence="8">
    <location>
        <begin position="35"/>
        <end position="459"/>
    </location>
</feature>
<feature type="transmembrane region" description="Helical" evidence="7">
    <location>
        <begin position="100"/>
        <end position="121"/>
    </location>
</feature>
<feature type="transmembrane region" description="Helical" evidence="7">
    <location>
        <begin position="237"/>
        <end position="256"/>
    </location>
</feature>
<name>A0A081R7I5_SPHCR</name>
<comment type="subcellular location">
    <subcellularLocation>
        <location evidence="1">Membrane</location>
        <topology evidence="1">Multi-pass membrane protein</topology>
    </subcellularLocation>
</comment>
<evidence type="ECO:0000256" key="6">
    <source>
        <dbReference type="SAM" id="MobiDB-lite"/>
    </source>
</evidence>
<feature type="transmembrane region" description="Helical" evidence="7">
    <location>
        <begin position="276"/>
        <end position="298"/>
    </location>
</feature>
<dbReference type="EMBL" id="JFHR01000103">
    <property type="protein sequence ID" value="KEQ51158.1"/>
    <property type="molecule type" value="Genomic_DNA"/>
</dbReference>
<evidence type="ECO:0000256" key="3">
    <source>
        <dbReference type="ARBA" id="ARBA00022692"/>
    </source>
</evidence>
<protein>
    <submittedName>
        <fullName evidence="9">Major facilitator superfamily MFS_1</fullName>
    </submittedName>
</protein>
<dbReference type="SUPFAM" id="SSF103473">
    <property type="entry name" value="MFS general substrate transporter"/>
    <property type="match status" value="1"/>
</dbReference>
<dbReference type="InterPro" id="IPR044770">
    <property type="entry name" value="MFS_spinster-like"/>
</dbReference>
<evidence type="ECO:0000256" key="7">
    <source>
        <dbReference type="SAM" id="Phobius"/>
    </source>
</evidence>
<dbReference type="Gene3D" id="1.20.1250.20">
    <property type="entry name" value="MFS general substrate transporter like domains"/>
    <property type="match status" value="1"/>
</dbReference>
<dbReference type="PANTHER" id="PTHR23505:SF79">
    <property type="entry name" value="PROTEIN SPINSTER"/>
    <property type="match status" value="1"/>
</dbReference>
<dbReference type="GO" id="GO:0022857">
    <property type="term" value="F:transmembrane transporter activity"/>
    <property type="evidence" value="ECO:0007669"/>
    <property type="project" value="InterPro"/>
</dbReference>
<keyword evidence="3 7" id="KW-0812">Transmembrane</keyword>
<evidence type="ECO:0000256" key="4">
    <source>
        <dbReference type="ARBA" id="ARBA00022989"/>
    </source>
</evidence>
<dbReference type="eggNOG" id="COG2271">
    <property type="taxonomic scope" value="Bacteria"/>
</dbReference>
<reference evidence="9 10" key="1">
    <citation type="submission" date="2014-02" db="EMBL/GenBank/DDBJ databases">
        <title>Whole genome sequence of Sphingobium chlorophenolicum NBRC 16172.</title>
        <authorList>
            <person name="Gan H.M."/>
            <person name="Gan H.Y."/>
            <person name="Chew T.H."/>
            <person name="Savka M.A."/>
        </authorList>
    </citation>
    <scope>NUCLEOTIDE SEQUENCE [LARGE SCALE GENOMIC DNA]</scope>
    <source>
        <strain evidence="9 10">NBRC 16172</strain>
    </source>
</reference>
<dbReference type="GO" id="GO:0016020">
    <property type="term" value="C:membrane"/>
    <property type="evidence" value="ECO:0007669"/>
    <property type="project" value="UniProtKB-SubCell"/>
</dbReference>
<keyword evidence="4 7" id="KW-1133">Transmembrane helix</keyword>
<feature type="transmembrane region" description="Helical" evidence="7">
    <location>
        <begin position="310"/>
        <end position="330"/>
    </location>
</feature>
<feature type="transmembrane region" description="Helical" evidence="7">
    <location>
        <begin position="34"/>
        <end position="53"/>
    </location>
</feature>
<dbReference type="PATRIC" id="fig|46429.4.peg.4446"/>
<dbReference type="PROSITE" id="PS50850">
    <property type="entry name" value="MFS"/>
    <property type="match status" value="1"/>
</dbReference>
<dbReference type="PANTHER" id="PTHR23505">
    <property type="entry name" value="SPINSTER"/>
    <property type="match status" value="1"/>
</dbReference>
<evidence type="ECO:0000256" key="5">
    <source>
        <dbReference type="ARBA" id="ARBA00023136"/>
    </source>
</evidence>
<comment type="caution">
    <text evidence="9">The sequence shown here is derived from an EMBL/GenBank/DDBJ whole genome shotgun (WGS) entry which is preliminary data.</text>
</comment>
<dbReference type="RefSeq" id="WP_051749944.1">
    <property type="nucleotide sequence ID" value="NZ_JFHR01000103.1"/>
</dbReference>
<evidence type="ECO:0000313" key="9">
    <source>
        <dbReference type="EMBL" id="KEQ51158.1"/>
    </source>
</evidence>
<feature type="transmembrane region" description="Helical" evidence="7">
    <location>
        <begin position="161"/>
        <end position="182"/>
    </location>
</feature>
<keyword evidence="5 7" id="KW-0472">Membrane</keyword>
<feature type="region of interest" description="Disordered" evidence="6">
    <location>
        <begin position="1"/>
        <end position="22"/>
    </location>
</feature>
<proteinExistence type="predicted"/>
<dbReference type="OrthoDB" id="7442224at2"/>
<sequence length="463" mass="49190">MASIAHSGDFQSDPAGEAAGEQYQGYGTPRMRNYALFMLTLISALSLVDRVALGIMQEPIKKEFHLTDFQLGILGGPAFAILYSMLGLPIAQLAERYSRISIVSVSLAAWSVATAACGMAGNYAMLVMGRLGVSVGEAGCNPASQAALVDYFPFSRRATALAIYSLSVPCAAVIAGFAGGWLADAIGWRWTFAALGMPGIVIALILQFTVPEPVRAHRPPAAKSVLIPQLRVLSRNATLWFLMLGASASCFVGYGLSQYLVSFLMRVHHLSIVQAAAFNGVMFGVFAAIGTFACGALCDRLAPRFPRVSTWLPALGMLAAVPLYVIGYWVDSFRVAAPLLFIGAMLNYFYMGSIFAVVCSIVPPHLRTLANALTLVFMNLIGYGMGPPIMGYFSDLFHERALAEAGLTTGQCLAAAQGPIAAACAQASAHGLQLSIVIGVMGYFLAGILFLASVKTVRRDWIG</sequence>
<feature type="transmembrane region" description="Helical" evidence="7">
    <location>
        <begin position="73"/>
        <end position="94"/>
    </location>
</feature>
<evidence type="ECO:0000256" key="1">
    <source>
        <dbReference type="ARBA" id="ARBA00004141"/>
    </source>
</evidence>
<dbReference type="InterPro" id="IPR036259">
    <property type="entry name" value="MFS_trans_sf"/>
</dbReference>
<dbReference type="Proteomes" id="UP000028411">
    <property type="component" value="Unassembled WGS sequence"/>
</dbReference>
<feature type="transmembrane region" description="Helical" evidence="7">
    <location>
        <begin position="188"/>
        <end position="210"/>
    </location>
</feature>
<feature type="transmembrane region" description="Helical" evidence="7">
    <location>
        <begin position="369"/>
        <end position="386"/>
    </location>
</feature>
<feature type="transmembrane region" description="Helical" evidence="7">
    <location>
        <begin position="436"/>
        <end position="454"/>
    </location>
</feature>
<dbReference type="AlphaFoldDB" id="A0A081R7I5"/>
<gene>
    <name evidence="9" type="ORF">BV95_04456</name>
</gene>
<dbReference type="Pfam" id="PF07690">
    <property type="entry name" value="MFS_1"/>
    <property type="match status" value="1"/>
</dbReference>
<feature type="transmembrane region" description="Helical" evidence="7">
    <location>
        <begin position="336"/>
        <end position="362"/>
    </location>
</feature>
<evidence type="ECO:0000259" key="8">
    <source>
        <dbReference type="PROSITE" id="PS50850"/>
    </source>
</evidence>
<dbReference type="InterPro" id="IPR011701">
    <property type="entry name" value="MFS"/>
</dbReference>
<dbReference type="InterPro" id="IPR020846">
    <property type="entry name" value="MFS_dom"/>
</dbReference>